<comment type="caution">
    <text evidence="1">The sequence shown here is derived from an EMBL/GenBank/DDBJ whole genome shotgun (WGS) entry which is preliminary data.</text>
</comment>
<sequence>MGHSSHIARTSVTVNGPVQIMTKALKLSDCNEPIKPFISIDQVHSPNLLPPIVTTIKQVFSICVSTQRNKVTFFVAAKVSSSFPSPYLPENAFVDRSNVVKSSLLNSLTTQCGAVRTATGSLVSAESTSGSFSVFSPIIVCTITNFKVDPSATLDPEVKEFLLILVDDFMVECSMVILSI</sequence>
<gene>
    <name evidence="1" type="ORF">L1987_58270</name>
</gene>
<organism evidence="1 2">
    <name type="scientific">Smallanthus sonchifolius</name>
    <dbReference type="NCBI Taxonomy" id="185202"/>
    <lineage>
        <taxon>Eukaryota</taxon>
        <taxon>Viridiplantae</taxon>
        <taxon>Streptophyta</taxon>
        <taxon>Embryophyta</taxon>
        <taxon>Tracheophyta</taxon>
        <taxon>Spermatophyta</taxon>
        <taxon>Magnoliopsida</taxon>
        <taxon>eudicotyledons</taxon>
        <taxon>Gunneridae</taxon>
        <taxon>Pentapetalae</taxon>
        <taxon>asterids</taxon>
        <taxon>campanulids</taxon>
        <taxon>Asterales</taxon>
        <taxon>Asteraceae</taxon>
        <taxon>Asteroideae</taxon>
        <taxon>Heliantheae alliance</taxon>
        <taxon>Millerieae</taxon>
        <taxon>Smallanthus</taxon>
    </lineage>
</organism>
<reference evidence="2" key="1">
    <citation type="journal article" date="2022" name="Mol. Ecol. Resour.">
        <title>The genomes of chicory, endive, great burdock and yacon provide insights into Asteraceae palaeo-polyploidization history and plant inulin production.</title>
        <authorList>
            <person name="Fan W."/>
            <person name="Wang S."/>
            <person name="Wang H."/>
            <person name="Wang A."/>
            <person name="Jiang F."/>
            <person name="Liu H."/>
            <person name="Zhao H."/>
            <person name="Xu D."/>
            <person name="Zhang Y."/>
        </authorList>
    </citation>
    <scope>NUCLEOTIDE SEQUENCE [LARGE SCALE GENOMIC DNA]</scope>
    <source>
        <strain evidence="2">cv. Yunnan</strain>
    </source>
</reference>
<evidence type="ECO:0000313" key="2">
    <source>
        <dbReference type="Proteomes" id="UP001056120"/>
    </source>
</evidence>
<evidence type="ECO:0000313" key="1">
    <source>
        <dbReference type="EMBL" id="KAI3745164.1"/>
    </source>
</evidence>
<dbReference type="EMBL" id="CM042036">
    <property type="protein sequence ID" value="KAI3745164.1"/>
    <property type="molecule type" value="Genomic_DNA"/>
</dbReference>
<keyword evidence="2" id="KW-1185">Reference proteome</keyword>
<name>A0ACB9DER6_9ASTR</name>
<accession>A0ACB9DER6</accession>
<reference evidence="1 2" key="2">
    <citation type="journal article" date="2022" name="Mol. Ecol. Resour.">
        <title>The genomes of chicory, endive, great burdock and yacon provide insights into Asteraceae paleo-polyploidization history and plant inulin production.</title>
        <authorList>
            <person name="Fan W."/>
            <person name="Wang S."/>
            <person name="Wang H."/>
            <person name="Wang A."/>
            <person name="Jiang F."/>
            <person name="Liu H."/>
            <person name="Zhao H."/>
            <person name="Xu D."/>
            <person name="Zhang Y."/>
        </authorList>
    </citation>
    <scope>NUCLEOTIDE SEQUENCE [LARGE SCALE GENOMIC DNA]</scope>
    <source>
        <strain evidence="2">cv. Yunnan</strain>
        <tissue evidence="1">Leaves</tissue>
    </source>
</reference>
<dbReference type="Proteomes" id="UP001056120">
    <property type="component" value="Linkage Group LG19"/>
</dbReference>
<proteinExistence type="predicted"/>
<protein>
    <submittedName>
        <fullName evidence="1">Uncharacterized protein</fullName>
    </submittedName>
</protein>